<comment type="similarity">
    <text evidence="1">Belongs to the transferase hexapeptide repeat family.</text>
</comment>
<dbReference type="Pfam" id="PF17836">
    <property type="entry name" value="PglD_N"/>
    <property type="match status" value="1"/>
</dbReference>
<dbReference type="Gene3D" id="3.40.50.20">
    <property type="match status" value="1"/>
</dbReference>
<dbReference type="InterPro" id="IPR001451">
    <property type="entry name" value="Hexapep"/>
</dbReference>
<feature type="domain" description="PglD N-terminal" evidence="3">
    <location>
        <begin position="27"/>
        <end position="105"/>
    </location>
</feature>
<evidence type="ECO:0000313" key="5">
    <source>
        <dbReference type="Proteomes" id="UP000298277"/>
    </source>
</evidence>
<dbReference type="EMBL" id="RQFA01000066">
    <property type="protein sequence ID" value="TGK30940.1"/>
    <property type="molecule type" value="Genomic_DNA"/>
</dbReference>
<gene>
    <name evidence="4" type="ORF">EHQ17_14550</name>
</gene>
<feature type="active site" description="Proton acceptor" evidence="2">
    <location>
        <position position="161"/>
    </location>
</feature>
<dbReference type="Gene3D" id="2.160.10.10">
    <property type="entry name" value="Hexapeptide repeat proteins"/>
    <property type="match status" value="1"/>
</dbReference>
<dbReference type="InterPro" id="IPR020019">
    <property type="entry name" value="AcTrfase_PglD-like"/>
</dbReference>
<comment type="caution">
    <text evidence="4">The sequence shown here is derived from an EMBL/GenBank/DDBJ whole genome shotgun (WGS) entry which is preliminary data.</text>
</comment>
<organism evidence="4 5">
    <name type="scientific">Leptospira gomenensis</name>
    <dbReference type="NCBI Taxonomy" id="2484974"/>
    <lineage>
        <taxon>Bacteria</taxon>
        <taxon>Pseudomonadati</taxon>
        <taxon>Spirochaetota</taxon>
        <taxon>Spirochaetia</taxon>
        <taxon>Leptospirales</taxon>
        <taxon>Leptospiraceae</taxon>
        <taxon>Leptospira</taxon>
    </lineage>
</organism>
<dbReference type="InterPro" id="IPR011004">
    <property type="entry name" value="Trimer_LpxA-like_sf"/>
</dbReference>
<keyword evidence="5" id="KW-1185">Reference proteome</keyword>
<sequence>MCRAAREFEIEDGRFLNKHEKRYPLEKVAIIGAGDFAREILTCIKDILYSSKKIHDRIIFVEPDDGFTERNIHDFKVIPQSLFDPSVWSAVVSVSNPEKREKIVGHLPHNTHFATVVHPSAVISEWVNIKDGSVVTAGSILTCDITVGMHSQLNLHTTIGHDTICGDYFTTAPAANISGACKIGNRVYFGTNSSIRQGVTVCDDVTVGMGSVVIKDISEPGIYVGSPSQKLVKHN</sequence>
<accession>A0A5F1Z2J2</accession>
<dbReference type="Proteomes" id="UP000298277">
    <property type="component" value="Unassembled WGS sequence"/>
</dbReference>
<evidence type="ECO:0000313" key="4">
    <source>
        <dbReference type="EMBL" id="TGK30940.1"/>
    </source>
</evidence>
<evidence type="ECO:0000256" key="2">
    <source>
        <dbReference type="PIRSR" id="PIRSR620019-1"/>
    </source>
</evidence>
<evidence type="ECO:0000259" key="3">
    <source>
        <dbReference type="Pfam" id="PF17836"/>
    </source>
</evidence>
<evidence type="ECO:0000256" key="1">
    <source>
        <dbReference type="ARBA" id="ARBA00007274"/>
    </source>
</evidence>
<dbReference type="PANTHER" id="PTHR43300:SF7">
    <property type="entry name" value="UDP-N-ACETYLBACILLOSAMINE N-ACETYLTRANSFERASE"/>
    <property type="match status" value="1"/>
</dbReference>
<dbReference type="CDD" id="cd03360">
    <property type="entry name" value="LbH_AT_putative"/>
    <property type="match status" value="1"/>
</dbReference>
<reference evidence="4" key="1">
    <citation type="journal article" date="2019" name="PLoS Negl. Trop. Dis.">
        <title>Revisiting the worldwide diversity of Leptospira species in the environment.</title>
        <authorList>
            <person name="Vincent A.T."/>
            <person name="Schiettekatte O."/>
            <person name="Bourhy P."/>
            <person name="Veyrier F.J."/>
            <person name="Picardeau M."/>
        </authorList>
    </citation>
    <scope>NUCLEOTIDE SEQUENCE [LARGE SCALE GENOMIC DNA]</scope>
    <source>
        <strain evidence="4">201800299</strain>
    </source>
</reference>
<name>A0A5F1Z2J2_9LEPT</name>
<dbReference type="OrthoDB" id="708224at2"/>
<dbReference type="Pfam" id="PF14602">
    <property type="entry name" value="Hexapep_2"/>
    <property type="match status" value="1"/>
</dbReference>
<dbReference type="AlphaFoldDB" id="A0A5F1Z2J2"/>
<dbReference type="PANTHER" id="PTHR43300">
    <property type="entry name" value="ACETYLTRANSFERASE"/>
    <property type="match status" value="1"/>
</dbReference>
<dbReference type="NCBIfam" id="TIGR03570">
    <property type="entry name" value="NeuD_NnaD"/>
    <property type="match status" value="1"/>
</dbReference>
<dbReference type="InterPro" id="IPR041561">
    <property type="entry name" value="PglD_N"/>
</dbReference>
<dbReference type="SUPFAM" id="SSF51161">
    <property type="entry name" value="Trimeric LpxA-like enzymes"/>
    <property type="match status" value="1"/>
</dbReference>
<dbReference type="InterPro" id="IPR050179">
    <property type="entry name" value="Trans_hexapeptide_repeat"/>
</dbReference>
<protein>
    <recommendedName>
        <fullName evidence="3">PglD N-terminal domain-containing protein</fullName>
    </recommendedName>
</protein>
<proteinExistence type="inferred from homology"/>
<feature type="site" description="Increases basicity of active site His" evidence="2">
    <location>
        <position position="162"/>
    </location>
</feature>